<evidence type="ECO:0000256" key="1">
    <source>
        <dbReference type="ARBA" id="ARBA00022490"/>
    </source>
</evidence>
<accession>A0A1H9EJ45</accession>
<dbReference type="AlphaFoldDB" id="A0A1H9EJ45"/>
<dbReference type="Pfam" id="PF04204">
    <property type="entry name" value="HTS"/>
    <property type="match status" value="1"/>
</dbReference>
<dbReference type="GO" id="GO:0004414">
    <property type="term" value="F:homoserine O-acetyltransferase activity"/>
    <property type="evidence" value="ECO:0007669"/>
    <property type="project" value="UniProtKB-EC"/>
</dbReference>
<dbReference type="Proteomes" id="UP000182360">
    <property type="component" value="Unassembled WGS sequence"/>
</dbReference>
<dbReference type="SUPFAM" id="SSF52317">
    <property type="entry name" value="Class I glutamine amidotransferase-like"/>
    <property type="match status" value="1"/>
</dbReference>
<comment type="catalytic activity">
    <reaction evidence="5">
        <text>L-homoserine + acetyl-CoA = O-acetyl-L-homoserine + CoA</text>
        <dbReference type="Rhea" id="RHEA:13701"/>
        <dbReference type="ChEBI" id="CHEBI:57287"/>
        <dbReference type="ChEBI" id="CHEBI:57288"/>
        <dbReference type="ChEBI" id="CHEBI:57476"/>
        <dbReference type="ChEBI" id="CHEBI:57716"/>
        <dbReference type="EC" id="2.3.1.31"/>
    </reaction>
</comment>
<dbReference type="OrthoDB" id="9772423at2"/>
<keyword evidence="2 5" id="KW-0028">Amino-acid biosynthesis</keyword>
<comment type="function">
    <text evidence="5">Transfers an acetyl group from acetyl-CoA to L-homoserine, forming acetyl-L-homoserine.</text>
</comment>
<dbReference type="InterPro" id="IPR033752">
    <property type="entry name" value="MetA_family"/>
</dbReference>
<keyword evidence="5" id="KW-0486">Methionine biosynthesis</keyword>
<dbReference type="CDD" id="cd03131">
    <property type="entry name" value="GATase1_HTS"/>
    <property type="match status" value="1"/>
</dbReference>
<dbReference type="InterPro" id="IPR029062">
    <property type="entry name" value="Class_I_gatase-like"/>
</dbReference>
<evidence type="ECO:0000313" key="7">
    <source>
        <dbReference type="EMBL" id="SEQ25038.1"/>
    </source>
</evidence>
<feature type="active site" description="Acyl-thioester intermediate" evidence="5 6">
    <location>
        <position position="142"/>
    </location>
</feature>
<evidence type="ECO:0000256" key="3">
    <source>
        <dbReference type="ARBA" id="ARBA00022679"/>
    </source>
</evidence>
<evidence type="ECO:0000256" key="5">
    <source>
        <dbReference type="HAMAP-Rule" id="MF_00295"/>
    </source>
</evidence>
<reference evidence="7 8" key="1">
    <citation type="submission" date="2016-10" db="EMBL/GenBank/DDBJ databases">
        <authorList>
            <person name="de Groot N.N."/>
        </authorList>
    </citation>
    <scope>NUCLEOTIDE SEQUENCE [LARGE SCALE GENOMIC DNA]</scope>
    <source>
        <strain evidence="7 8">B25</strain>
    </source>
</reference>
<evidence type="ECO:0000256" key="2">
    <source>
        <dbReference type="ARBA" id="ARBA00022605"/>
    </source>
</evidence>
<dbReference type="eggNOG" id="COG1897">
    <property type="taxonomic scope" value="Bacteria"/>
</dbReference>
<dbReference type="GO" id="GO:0005737">
    <property type="term" value="C:cytoplasm"/>
    <property type="evidence" value="ECO:0007669"/>
    <property type="project" value="UniProtKB-SubCell"/>
</dbReference>
<dbReference type="STRING" id="163.SAMN04487775_105104"/>
<dbReference type="PIRSF" id="PIRSF000450">
    <property type="entry name" value="H_ser_succinyltr"/>
    <property type="match status" value="1"/>
</dbReference>
<sequence>MPIKIQSDLPACATLEKENIFVMTEKRAMEQDIRPLKIAIVNLMPNKEVTETQLLRLLGNTPLQIEISLVNMENHSSKNTDQSYLDRFYIPSSELYNQKFDGMLITGAPVEQIEFEDVDYWEELCKIMDYARQNVYSTLYLCWGCFAGLYHHYGVPKHALEKKMSGIFMNERSVEGDPLLRGFDDTFPIPQSRHTTLIKEDLIKHPELVILAESAEAGVTILKSKDNREIFMTGHLEYDTMTLAQEYYRDTDKGMKVPLPKNYFPTNNVNRMPTSYWRATAHLFYSNWLNYYVYQATPFNLSSIK</sequence>
<evidence type="ECO:0000256" key="6">
    <source>
        <dbReference type="PIRSR" id="PIRSR000450-1"/>
    </source>
</evidence>
<feature type="binding site" evidence="5">
    <location>
        <position position="163"/>
    </location>
    <ligand>
        <name>substrate</name>
    </ligand>
</feature>
<comment type="similarity">
    <text evidence="5">Belongs to the MetA family.</text>
</comment>
<organism evidence="7 8">
    <name type="scientific">Treponema bryantii</name>
    <dbReference type="NCBI Taxonomy" id="163"/>
    <lineage>
        <taxon>Bacteria</taxon>
        <taxon>Pseudomonadati</taxon>
        <taxon>Spirochaetota</taxon>
        <taxon>Spirochaetia</taxon>
        <taxon>Spirochaetales</taxon>
        <taxon>Treponemataceae</taxon>
        <taxon>Treponema</taxon>
    </lineage>
</organism>
<dbReference type="PANTHER" id="PTHR20919:SF0">
    <property type="entry name" value="HOMOSERINE O-SUCCINYLTRANSFERASE"/>
    <property type="match status" value="1"/>
</dbReference>
<name>A0A1H9EJ45_9SPIR</name>
<feature type="active site" description="Proton acceptor" evidence="5">
    <location>
        <position position="235"/>
    </location>
</feature>
<keyword evidence="8" id="KW-1185">Reference proteome</keyword>
<feature type="site" description="Important for acyl-CoA specificity" evidence="5">
    <location>
        <position position="111"/>
    </location>
</feature>
<dbReference type="EMBL" id="FOFU01000003">
    <property type="protein sequence ID" value="SEQ25038.1"/>
    <property type="molecule type" value="Genomic_DNA"/>
</dbReference>
<comment type="subcellular location">
    <subcellularLocation>
        <location evidence="5">Cytoplasm</location>
    </subcellularLocation>
</comment>
<feature type="site" description="Important for substrate specificity" evidence="5">
    <location>
        <position position="192"/>
    </location>
</feature>
<dbReference type="InterPro" id="IPR005697">
    <property type="entry name" value="HST_MetA"/>
</dbReference>
<dbReference type="GO" id="GO:0008899">
    <property type="term" value="F:homoserine O-succinyltransferase activity"/>
    <property type="evidence" value="ECO:0007669"/>
    <property type="project" value="UniProtKB-UniRule"/>
</dbReference>
<evidence type="ECO:0000256" key="4">
    <source>
        <dbReference type="ARBA" id="ARBA00023315"/>
    </source>
</evidence>
<comment type="pathway">
    <text evidence="5">Amino-acid biosynthesis; L-methionine biosynthesis via de novo pathway; O-acetyl-L-homoserine from L-homoserine: step 1/1.</text>
</comment>
<dbReference type="PANTHER" id="PTHR20919">
    <property type="entry name" value="HOMOSERINE O-SUCCINYLTRANSFERASE"/>
    <property type="match status" value="1"/>
</dbReference>
<gene>
    <name evidence="5" type="primary">metAA</name>
    <name evidence="7" type="ORF">SAMN04487977_103160</name>
</gene>
<proteinExistence type="inferred from homology"/>
<comment type="caution">
    <text evidence="5">Lacks conserved residue(s) required for the propagation of feature annotation.</text>
</comment>
<keyword evidence="1 5" id="KW-0963">Cytoplasm</keyword>
<keyword evidence="3 5" id="KW-0808">Transferase</keyword>
<protein>
    <recommendedName>
        <fullName evidence="5">Homoserine O-acetyltransferase</fullName>
        <shortName evidence="5">HAT</shortName>
        <ecNumber evidence="5">2.3.1.31</ecNumber>
    </recommendedName>
    <alternativeName>
        <fullName evidence="5">Homoserine transacetylase</fullName>
        <shortName evidence="5">HTA</shortName>
    </alternativeName>
</protein>
<feature type="binding site" evidence="5">
    <location>
        <position position="192"/>
    </location>
    <ligand>
        <name>substrate</name>
    </ligand>
</feature>
<evidence type="ECO:0000313" key="8">
    <source>
        <dbReference type="Proteomes" id="UP000182360"/>
    </source>
</evidence>
<keyword evidence="4 5" id="KW-0012">Acyltransferase</keyword>
<feature type="binding site" evidence="5">
    <location>
        <position position="249"/>
    </location>
    <ligand>
        <name>substrate</name>
    </ligand>
</feature>
<dbReference type="GO" id="GO:0019281">
    <property type="term" value="P:L-methionine biosynthetic process from homoserine via O-succinyl-L-homoserine and cystathionine"/>
    <property type="evidence" value="ECO:0007669"/>
    <property type="project" value="InterPro"/>
</dbReference>
<dbReference type="RefSeq" id="WP_074642274.1">
    <property type="nucleotide sequence ID" value="NZ_AP025286.1"/>
</dbReference>
<dbReference type="UniPathway" id="UPA00051">
    <property type="reaction ID" value="UER00074"/>
</dbReference>
<dbReference type="Gene3D" id="3.40.50.880">
    <property type="match status" value="1"/>
</dbReference>
<dbReference type="NCBIfam" id="TIGR01001">
    <property type="entry name" value="metA"/>
    <property type="match status" value="1"/>
</dbReference>
<dbReference type="EC" id="2.3.1.31" evidence="5"/>
<feature type="active site" evidence="5">
    <location>
        <position position="237"/>
    </location>
</feature>
<dbReference type="HAMAP" id="MF_00295">
    <property type="entry name" value="MetA_acyltransf"/>
    <property type="match status" value="1"/>
</dbReference>